<dbReference type="InterPro" id="IPR029058">
    <property type="entry name" value="AB_hydrolase_fold"/>
</dbReference>
<protein>
    <submittedName>
        <fullName evidence="3">Alpha/beta hydrolase</fullName>
    </submittedName>
</protein>
<sequence length="298" mass="30841">MLDDGRGLGVSAAGDPASKRLIVLCHPTPGAGGFDPNPTVTAQWPVHLLMLDRPGYGASDPLPEGAIPTIQDRADDLATFLASSEDEARAVGGADFGTVGVVGWGTGGAVALSLAARHPDLVDRVVAVGLPRASGVALGDTVRRRIGLSSMNAHAPLSQLTRALGAGPALTRASLGIADDDPALSRPGVAGRIDRMLAEASTQGPSGIATDLLAFRDRGWVDELPRITAATLLVYGDRADDGSDGSGSDTAATAAADGQWYRRRIPRSRVIRAAGARELTLVSHWRRILAHVAPARRP</sequence>
<dbReference type="Gene3D" id="3.40.50.1820">
    <property type="entry name" value="alpha/beta hydrolase"/>
    <property type="match status" value="1"/>
</dbReference>
<dbReference type="SUPFAM" id="SSF53474">
    <property type="entry name" value="alpha/beta-Hydrolases"/>
    <property type="match status" value="1"/>
</dbReference>
<comment type="caution">
    <text evidence="3">The sequence shown here is derived from an EMBL/GenBank/DDBJ whole genome shotgun (WGS) entry which is preliminary data.</text>
</comment>
<reference evidence="3 4" key="1">
    <citation type="journal article" date="2019" name="Microorganisms">
        <title>Systematic Affiliation and Genome Analysis of Subtercola vilae DB165(T) with Particular Emphasis on Cold Adaptation of an Isolate from a High-Altitude Cold Volcano Lake.</title>
        <authorList>
            <person name="Villalobos A.S."/>
            <person name="Wiese J."/>
            <person name="Imhoff J.F."/>
            <person name="Dorador C."/>
            <person name="Keller A."/>
            <person name="Hentschel U."/>
        </authorList>
    </citation>
    <scope>NUCLEOTIDE SEQUENCE [LARGE SCALE GENOMIC DNA]</scope>
    <source>
        <strain evidence="3 4">DB165</strain>
    </source>
</reference>
<dbReference type="InterPro" id="IPR050266">
    <property type="entry name" value="AB_hydrolase_sf"/>
</dbReference>
<dbReference type="Pfam" id="PF00561">
    <property type="entry name" value="Abhydrolase_1"/>
    <property type="match status" value="1"/>
</dbReference>
<keyword evidence="4" id="KW-1185">Reference proteome</keyword>
<organism evidence="3 4">
    <name type="scientific">Subtercola vilae</name>
    <dbReference type="NCBI Taxonomy" id="2056433"/>
    <lineage>
        <taxon>Bacteria</taxon>
        <taxon>Bacillati</taxon>
        <taxon>Actinomycetota</taxon>
        <taxon>Actinomycetes</taxon>
        <taxon>Micrococcales</taxon>
        <taxon>Microbacteriaceae</taxon>
        <taxon>Subtercola</taxon>
    </lineage>
</organism>
<name>A0A4T2CCB6_9MICO</name>
<dbReference type="GO" id="GO:0016020">
    <property type="term" value="C:membrane"/>
    <property type="evidence" value="ECO:0007669"/>
    <property type="project" value="TreeGrafter"/>
</dbReference>
<evidence type="ECO:0000313" key="3">
    <source>
        <dbReference type="EMBL" id="TIH40078.1"/>
    </source>
</evidence>
<accession>A0A4T2CCB6</accession>
<feature type="domain" description="AB hydrolase-1" evidence="2">
    <location>
        <begin position="48"/>
        <end position="143"/>
    </location>
</feature>
<gene>
    <name evidence="3" type="ORF">D4765_02830</name>
</gene>
<dbReference type="PANTHER" id="PTHR43798:SF31">
    <property type="entry name" value="AB HYDROLASE SUPERFAMILY PROTEIN YCLE"/>
    <property type="match status" value="1"/>
</dbReference>
<evidence type="ECO:0000256" key="1">
    <source>
        <dbReference type="ARBA" id="ARBA00022801"/>
    </source>
</evidence>
<dbReference type="InterPro" id="IPR000073">
    <property type="entry name" value="AB_hydrolase_1"/>
</dbReference>
<keyword evidence="1 3" id="KW-0378">Hydrolase</keyword>
<dbReference type="AlphaFoldDB" id="A0A4T2CCB6"/>
<dbReference type="EMBL" id="QYRT01000004">
    <property type="protein sequence ID" value="TIH40078.1"/>
    <property type="molecule type" value="Genomic_DNA"/>
</dbReference>
<dbReference type="GO" id="GO:0016787">
    <property type="term" value="F:hydrolase activity"/>
    <property type="evidence" value="ECO:0007669"/>
    <property type="project" value="UniProtKB-KW"/>
</dbReference>
<dbReference type="Proteomes" id="UP000306192">
    <property type="component" value="Unassembled WGS sequence"/>
</dbReference>
<evidence type="ECO:0000313" key="4">
    <source>
        <dbReference type="Proteomes" id="UP000306192"/>
    </source>
</evidence>
<evidence type="ECO:0000259" key="2">
    <source>
        <dbReference type="Pfam" id="PF00561"/>
    </source>
</evidence>
<dbReference type="PANTHER" id="PTHR43798">
    <property type="entry name" value="MONOACYLGLYCEROL LIPASE"/>
    <property type="match status" value="1"/>
</dbReference>
<proteinExistence type="predicted"/>